<gene>
    <name evidence="2" type="ORF">ALC53_02073</name>
</gene>
<evidence type="ECO:0000313" key="2">
    <source>
        <dbReference type="EMBL" id="KYM89761.1"/>
    </source>
</evidence>
<reference evidence="2 3" key="1">
    <citation type="submission" date="2015-09" db="EMBL/GenBank/DDBJ databases">
        <title>Atta colombica WGS genome.</title>
        <authorList>
            <person name="Nygaard S."/>
            <person name="Hu H."/>
            <person name="Boomsma J."/>
            <person name="Zhang G."/>
        </authorList>
    </citation>
    <scope>NUCLEOTIDE SEQUENCE [LARGE SCALE GENOMIC DNA]</scope>
    <source>
        <strain evidence="2">Treedump-2</strain>
        <tissue evidence="2">Whole body</tissue>
    </source>
</reference>
<sequence length="278" mass="31707">MVRWLPTQEINRTELDSFRAEEVTEFRGIDTGVPIFVSSVVLTSLRLEWSSREFGRTTSPETSFEGTASSVAYGVVFCEPIWEFEISEGISFLKPFRILLNSPESETPVSIPRPASIETSDLSSRRRRRRSRRERSQLVPVTTRQSERSSALPVEIADASVDQYRPAHTLIARTGWLAGWPKVRDAHRFTRGTAQRKRRSLRRGSREGSRQQFSPTPSSLSPVALEASLGVQTACAEGYFETIKFREITWFLITNTFYYVWSSVQCFNLYTLECVTSI</sequence>
<feature type="compositionally biased region" description="Basic residues" evidence="1">
    <location>
        <begin position="194"/>
        <end position="203"/>
    </location>
</feature>
<dbReference type="AlphaFoldDB" id="A0A195BTK3"/>
<dbReference type="EMBL" id="KQ976417">
    <property type="protein sequence ID" value="KYM89761.1"/>
    <property type="molecule type" value="Genomic_DNA"/>
</dbReference>
<dbReference type="Proteomes" id="UP000078540">
    <property type="component" value="Unassembled WGS sequence"/>
</dbReference>
<evidence type="ECO:0000256" key="1">
    <source>
        <dbReference type="SAM" id="MobiDB-lite"/>
    </source>
</evidence>
<evidence type="ECO:0000313" key="3">
    <source>
        <dbReference type="Proteomes" id="UP000078540"/>
    </source>
</evidence>
<feature type="region of interest" description="Disordered" evidence="1">
    <location>
        <begin position="189"/>
        <end position="220"/>
    </location>
</feature>
<keyword evidence="3" id="KW-1185">Reference proteome</keyword>
<protein>
    <submittedName>
        <fullName evidence="2">Uncharacterized protein</fullName>
    </submittedName>
</protein>
<name>A0A195BTK3_9HYME</name>
<feature type="region of interest" description="Disordered" evidence="1">
    <location>
        <begin position="104"/>
        <end position="150"/>
    </location>
</feature>
<organism evidence="2 3">
    <name type="scientific">Atta colombica</name>
    <dbReference type="NCBI Taxonomy" id="520822"/>
    <lineage>
        <taxon>Eukaryota</taxon>
        <taxon>Metazoa</taxon>
        <taxon>Ecdysozoa</taxon>
        <taxon>Arthropoda</taxon>
        <taxon>Hexapoda</taxon>
        <taxon>Insecta</taxon>
        <taxon>Pterygota</taxon>
        <taxon>Neoptera</taxon>
        <taxon>Endopterygota</taxon>
        <taxon>Hymenoptera</taxon>
        <taxon>Apocrita</taxon>
        <taxon>Aculeata</taxon>
        <taxon>Formicoidea</taxon>
        <taxon>Formicidae</taxon>
        <taxon>Myrmicinae</taxon>
        <taxon>Atta</taxon>
    </lineage>
</organism>
<proteinExistence type="predicted"/>
<accession>A0A195BTK3</accession>